<protein>
    <submittedName>
        <fullName evidence="1">Uncharacterized protein</fullName>
    </submittedName>
</protein>
<feature type="non-terminal residue" evidence="1">
    <location>
        <position position="80"/>
    </location>
</feature>
<evidence type="ECO:0000313" key="3">
    <source>
        <dbReference type="Proteomes" id="UP000676336"/>
    </source>
</evidence>
<name>A0A8S3CGJ3_9BILA</name>
<comment type="caution">
    <text evidence="1">The sequence shown here is derived from an EMBL/GenBank/DDBJ whole genome shotgun (WGS) entry which is preliminary data.</text>
</comment>
<accession>A0A8S3CGJ3</accession>
<reference evidence="1" key="1">
    <citation type="submission" date="2021-02" db="EMBL/GenBank/DDBJ databases">
        <authorList>
            <person name="Nowell W R."/>
        </authorList>
    </citation>
    <scope>NUCLEOTIDE SEQUENCE</scope>
</reference>
<organism evidence="1 3">
    <name type="scientific">Rotaria magnacalcarata</name>
    <dbReference type="NCBI Taxonomy" id="392030"/>
    <lineage>
        <taxon>Eukaryota</taxon>
        <taxon>Metazoa</taxon>
        <taxon>Spiralia</taxon>
        <taxon>Gnathifera</taxon>
        <taxon>Rotifera</taxon>
        <taxon>Eurotatoria</taxon>
        <taxon>Bdelloidea</taxon>
        <taxon>Philodinida</taxon>
        <taxon>Philodinidae</taxon>
        <taxon>Rotaria</taxon>
    </lineage>
</organism>
<evidence type="ECO:0000313" key="1">
    <source>
        <dbReference type="EMBL" id="CAF4912051.1"/>
    </source>
</evidence>
<dbReference type="AlphaFoldDB" id="A0A8S3CGJ3"/>
<gene>
    <name evidence="1" type="ORF">SMN809_LOCUS52274</name>
    <name evidence="2" type="ORF">SMN809_LOCUS53252</name>
</gene>
<dbReference type="EMBL" id="CAJOBI010177150">
    <property type="protein sequence ID" value="CAF4912051.1"/>
    <property type="molecule type" value="Genomic_DNA"/>
</dbReference>
<dbReference type="EMBL" id="CAJOBI010182763">
    <property type="protein sequence ID" value="CAF4932576.1"/>
    <property type="molecule type" value="Genomic_DNA"/>
</dbReference>
<evidence type="ECO:0000313" key="2">
    <source>
        <dbReference type="EMBL" id="CAF4932576.1"/>
    </source>
</evidence>
<sequence length="80" mass="9612">VIPVTVNPSDDQRFIRFRSSEGQSNDIHDRMSTRMRDFEEECRRWREKFFNEPKTEPTSFPSTSLVNSKPRMRVDFPDFP</sequence>
<feature type="non-terminal residue" evidence="1">
    <location>
        <position position="1"/>
    </location>
</feature>
<proteinExistence type="predicted"/>
<dbReference type="Proteomes" id="UP000676336">
    <property type="component" value="Unassembled WGS sequence"/>
</dbReference>